<name>A0ABV8W3H7_9FLAO</name>
<sequence length="278" mass="32702">MNIIQLFCLLEFKKGQILEFGFEDYIRIEKKINFEKKINSEIDTNTSENLILALKEYKEEFLFVLSNRILFNFFTHNNLARNHFQNYNLTISEEKMKQFIGLFLADDLISFFILKLSKTSYDDLEELDLLLGLKRYFPEEVIYKITPSVFYKLDFAISKLSTLDEKAHIGIYYIEFKSFYDLLSHFATIELDRKVSNFLSLVVDFYKKNVNYLFYNSVIKSMGNYNAVNGTLNETLIKNRDALSVSRQKTELEGEYSALHAFIFVMCILMPLILSKCS</sequence>
<reference evidence="3" key="1">
    <citation type="journal article" date="2019" name="Int. J. Syst. Evol. Microbiol.">
        <title>The Global Catalogue of Microorganisms (GCM) 10K type strain sequencing project: providing services to taxonomists for standard genome sequencing and annotation.</title>
        <authorList>
            <consortium name="The Broad Institute Genomics Platform"/>
            <consortium name="The Broad Institute Genome Sequencing Center for Infectious Disease"/>
            <person name="Wu L."/>
            <person name="Ma J."/>
        </authorList>
    </citation>
    <scope>NUCLEOTIDE SEQUENCE [LARGE SCALE GENOMIC DNA]</scope>
    <source>
        <strain evidence="3">CGMCC 1.15345</strain>
    </source>
</reference>
<keyword evidence="3" id="KW-1185">Reference proteome</keyword>
<evidence type="ECO:0000313" key="2">
    <source>
        <dbReference type="EMBL" id="MFC4391319.1"/>
    </source>
</evidence>
<protein>
    <submittedName>
        <fullName evidence="2">Uncharacterized protein</fullName>
    </submittedName>
</protein>
<dbReference type="EMBL" id="JBHSCO010000003">
    <property type="protein sequence ID" value="MFC4391319.1"/>
    <property type="molecule type" value="Genomic_DNA"/>
</dbReference>
<keyword evidence="1" id="KW-0812">Transmembrane</keyword>
<evidence type="ECO:0000256" key="1">
    <source>
        <dbReference type="SAM" id="Phobius"/>
    </source>
</evidence>
<feature type="transmembrane region" description="Helical" evidence="1">
    <location>
        <begin position="256"/>
        <end position="274"/>
    </location>
</feature>
<gene>
    <name evidence="2" type="ORF">ACFOY0_09960</name>
</gene>
<comment type="caution">
    <text evidence="2">The sequence shown here is derived from an EMBL/GenBank/DDBJ whole genome shotgun (WGS) entry which is preliminary data.</text>
</comment>
<organism evidence="2 3">
    <name type="scientific">Flavobacterium quisquiliarum</name>
    <dbReference type="NCBI Taxonomy" id="1834436"/>
    <lineage>
        <taxon>Bacteria</taxon>
        <taxon>Pseudomonadati</taxon>
        <taxon>Bacteroidota</taxon>
        <taxon>Flavobacteriia</taxon>
        <taxon>Flavobacteriales</taxon>
        <taxon>Flavobacteriaceae</taxon>
        <taxon>Flavobacterium</taxon>
    </lineage>
</organism>
<keyword evidence="1" id="KW-0472">Membrane</keyword>
<accession>A0ABV8W3H7</accession>
<proteinExistence type="predicted"/>
<keyword evidence="1" id="KW-1133">Transmembrane helix</keyword>
<dbReference type="Proteomes" id="UP001595719">
    <property type="component" value="Unassembled WGS sequence"/>
</dbReference>
<dbReference type="RefSeq" id="WP_179001214.1">
    <property type="nucleotide sequence ID" value="NZ_JBHSCO010000003.1"/>
</dbReference>
<evidence type="ECO:0000313" key="3">
    <source>
        <dbReference type="Proteomes" id="UP001595719"/>
    </source>
</evidence>